<feature type="transmembrane region" description="Helical" evidence="9">
    <location>
        <begin position="327"/>
        <end position="354"/>
    </location>
</feature>
<dbReference type="InterPro" id="IPR008250">
    <property type="entry name" value="ATPase_P-typ_transduc_dom_A_sf"/>
</dbReference>
<dbReference type="GO" id="GO:0005524">
    <property type="term" value="F:ATP binding"/>
    <property type="evidence" value="ECO:0007669"/>
    <property type="project" value="InterPro"/>
</dbReference>
<dbReference type="PRINTS" id="PR00119">
    <property type="entry name" value="CATATPASE"/>
</dbReference>
<evidence type="ECO:0000256" key="7">
    <source>
        <dbReference type="ARBA" id="ARBA00039103"/>
    </source>
</evidence>
<evidence type="ECO:0000256" key="4">
    <source>
        <dbReference type="ARBA" id="ARBA00022692"/>
    </source>
</evidence>
<evidence type="ECO:0000256" key="5">
    <source>
        <dbReference type="ARBA" id="ARBA00022989"/>
    </source>
</evidence>
<dbReference type="RefSeq" id="WP_151860602.1">
    <property type="nucleotide sequence ID" value="NZ_WBZC01000015.1"/>
</dbReference>
<dbReference type="GO" id="GO:0016020">
    <property type="term" value="C:membrane"/>
    <property type="evidence" value="ECO:0007669"/>
    <property type="project" value="UniProtKB-SubCell"/>
</dbReference>
<dbReference type="PANTHER" id="PTHR48085:SF5">
    <property type="entry name" value="CADMIUM_ZINC-TRANSPORTING ATPASE HMA4-RELATED"/>
    <property type="match status" value="1"/>
</dbReference>
<dbReference type="InterPro" id="IPR051014">
    <property type="entry name" value="Cation_Transport_ATPase_IB"/>
</dbReference>
<evidence type="ECO:0000256" key="9">
    <source>
        <dbReference type="SAM" id="Phobius"/>
    </source>
</evidence>
<dbReference type="InterPro" id="IPR036412">
    <property type="entry name" value="HAD-like_sf"/>
</dbReference>
<gene>
    <name evidence="11" type="ORF">F8154_05495</name>
</gene>
<keyword evidence="4 9" id="KW-0812">Transmembrane</keyword>
<keyword evidence="3" id="KW-0104">Cadmium</keyword>
<evidence type="ECO:0000259" key="10">
    <source>
        <dbReference type="Pfam" id="PF00122"/>
    </source>
</evidence>
<dbReference type="Gene3D" id="3.40.50.1000">
    <property type="entry name" value="HAD superfamily/HAD-like"/>
    <property type="match status" value="1"/>
</dbReference>
<dbReference type="Gene3D" id="3.40.1110.10">
    <property type="entry name" value="Calcium-transporting ATPase, cytoplasmic domain N"/>
    <property type="match status" value="1"/>
</dbReference>
<evidence type="ECO:0000313" key="11">
    <source>
        <dbReference type="EMBL" id="KAB3535755.1"/>
    </source>
</evidence>
<evidence type="ECO:0000256" key="1">
    <source>
        <dbReference type="ARBA" id="ARBA00004141"/>
    </source>
</evidence>
<keyword evidence="6 9" id="KW-0472">Membrane</keyword>
<keyword evidence="12" id="KW-1185">Reference proteome</keyword>
<dbReference type="Proteomes" id="UP000432715">
    <property type="component" value="Unassembled WGS sequence"/>
</dbReference>
<dbReference type="InterPro" id="IPR023299">
    <property type="entry name" value="ATPase_P-typ_cyto_dom_N"/>
</dbReference>
<protein>
    <recommendedName>
        <fullName evidence="7">Cd(2+)-exporting ATPase</fullName>
        <ecNumber evidence="7">7.2.2.21</ecNumber>
    </recommendedName>
</protein>
<evidence type="ECO:0000256" key="3">
    <source>
        <dbReference type="ARBA" id="ARBA00022539"/>
    </source>
</evidence>
<reference evidence="11 12" key="1">
    <citation type="submission" date="2019-10" db="EMBL/GenBank/DDBJ databases">
        <title>Alkaliphilus serpentinus sp. nov. and Alkaliphilus pronyensis sp. nov., two novel anaerobic alkaliphilic species isolated from the serpentinized-hosted hydrothermal field of the Prony Bay (New Caledonia).</title>
        <authorList>
            <person name="Postec A."/>
        </authorList>
    </citation>
    <scope>NUCLEOTIDE SEQUENCE [LARGE SCALE GENOMIC DNA]</scope>
    <source>
        <strain evidence="11 12">LacV</strain>
    </source>
</reference>
<dbReference type="GO" id="GO:0016887">
    <property type="term" value="F:ATP hydrolysis activity"/>
    <property type="evidence" value="ECO:0007669"/>
    <property type="project" value="InterPro"/>
</dbReference>
<evidence type="ECO:0000256" key="8">
    <source>
        <dbReference type="ARBA" id="ARBA00049338"/>
    </source>
</evidence>
<dbReference type="Pfam" id="PF19991">
    <property type="entry name" value="HMA_2"/>
    <property type="match status" value="1"/>
</dbReference>
<dbReference type="OrthoDB" id="1873403at2"/>
<dbReference type="GO" id="GO:0008551">
    <property type="term" value="F:P-type cadmium transporter activity"/>
    <property type="evidence" value="ECO:0007669"/>
    <property type="project" value="UniProtKB-EC"/>
</dbReference>
<dbReference type="SUPFAM" id="SSF81653">
    <property type="entry name" value="Calcium ATPase, transduction domain A"/>
    <property type="match status" value="1"/>
</dbReference>
<dbReference type="Pfam" id="PF00122">
    <property type="entry name" value="E1-E2_ATPase"/>
    <property type="match status" value="1"/>
</dbReference>
<name>A0A6I0FCT2_9FIRM</name>
<dbReference type="InterPro" id="IPR059000">
    <property type="entry name" value="ATPase_P-type_domA"/>
</dbReference>
<dbReference type="InterPro" id="IPR018303">
    <property type="entry name" value="ATPase_P-typ_P_site"/>
</dbReference>
<feature type="domain" description="P-type ATPase A" evidence="10">
    <location>
        <begin position="222"/>
        <end position="302"/>
    </location>
</feature>
<dbReference type="InterPro" id="IPR023214">
    <property type="entry name" value="HAD_sf"/>
</dbReference>
<dbReference type="SUPFAM" id="SSF56784">
    <property type="entry name" value="HAD-like"/>
    <property type="match status" value="1"/>
</dbReference>
<accession>A0A6I0FCT2</accession>
<dbReference type="PROSITE" id="PS00154">
    <property type="entry name" value="ATPASE_E1_E2"/>
    <property type="match status" value="1"/>
</dbReference>
<evidence type="ECO:0000256" key="6">
    <source>
        <dbReference type="ARBA" id="ARBA00023136"/>
    </source>
</evidence>
<comment type="subcellular location">
    <subcellularLocation>
        <location evidence="1">Membrane</location>
        <topology evidence="1">Multi-pass membrane protein</topology>
    </subcellularLocation>
</comment>
<dbReference type="Gene3D" id="2.70.150.10">
    <property type="entry name" value="Calcium-transporting ATPase, cytoplasmic transduction domain A"/>
    <property type="match status" value="1"/>
</dbReference>
<keyword evidence="5 9" id="KW-1133">Transmembrane helix</keyword>
<evidence type="ECO:0000313" key="12">
    <source>
        <dbReference type="Proteomes" id="UP000432715"/>
    </source>
</evidence>
<comment type="similarity">
    <text evidence="2">Belongs to the cation transport ATPase (P-type) (TC 3.A.3) family. Type IB subfamily.</text>
</comment>
<dbReference type="InterPro" id="IPR001757">
    <property type="entry name" value="P_typ_ATPase"/>
</dbReference>
<evidence type="ECO:0000256" key="2">
    <source>
        <dbReference type="ARBA" id="ARBA00006024"/>
    </source>
</evidence>
<dbReference type="PANTHER" id="PTHR48085">
    <property type="entry name" value="CADMIUM/ZINC-TRANSPORTING ATPASE HMA2-RELATED"/>
    <property type="match status" value="1"/>
</dbReference>
<dbReference type="EMBL" id="WBZC01000015">
    <property type="protein sequence ID" value="KAB3535755.1"/>
    <property type="molecule type" value="Genomic_DNA"/>
</dbReference>
<comment type="catalytic activity">
    <reaction evidence="8">
        <text>Cd(2+)(in) + ATP + H2O = Cd(2+)(out) + ADP + phosphate + H(+)</text>
        <dbReference type="Rhea" id="RHEA:12132"/>
        <dbReference type="ChEBI" id="CHEBI:15377"/>
        <dbReference type="ChEBI" id="CHEBI:15378"/>
        <dbReference type="ChEBI" id="CHEBI:30616"/>
        <dbReference type="ChEBI" id="CHEBI:43474"/>
        <dbReference type="ChEBI" id="CHEBI:48775"/>
        <dbReference type="ChEBI" id="CHEBI:456216"/>
        <dbReference type="EC" id="7.2.2.21"/>
    </reaction>
</comment>
<dbReference type="EC" id="7.2.2.21" evidence="7"/>
<proteinExistence type="inferred from homology"/>
<dbReference type="AlphaFoldDB" id="A0A6I0FCT2"/>
<comment type="caution">
    <text evidence="11">The sequence shown here is derived from an EMBL/GenBank/DDBJ whole genome shotgun (WGS) entry which is preliminary data.</text>
</comment>
<sequence length="700" mass="78780">MEVVSFVPGRVRLKLDIIRKNNELSQGFKLYFKELEGVEGVKVNPIIGTVALKYNPSIIDVNTLKSKVSSIADSNGKYLEYISEDYKDYLKEERNLQIAKNKMLIFGSIYLLYKIKQYFFGKFFIGSSLPVLKVAAAITLIKGYPQLKASYHKIGKYFPTNPDKLLLVAGTALTLSREGNKGTMLLFLKAFTDALQSYSRLQIMRILIENKGTHNSLVWYNHNENQYLLPIQYLEEGDVVTFHQNDTIVVDGIIMEGNALINHLYYSGQPEIKRVRKNTNVYDGMVVVSGNIKVKVKRIPDKAPKSDLILNSLNIGKRVKRYQEKSLYFASALALLSLMITGSSLAALSVLLLMTPSASKVALNAGIANYLKLLMKNKIILRNINTIENVVNANSIVFDKTGTLTDGNLRIGKIEIYDDKYTQEDIIQIAASCEGNIYHPVASAFTKGKEKLEYNNDTIYIPSKGIISNYKSHRVVMGNARLMMKEKFSLVNEKKSKDKQLNYYIPIYFAVDHKLRAKILLIEDMEVNSPQLIRQIKGLGINDISIISGDLKRNTENIANSLGVKNYIGGLSLNDKVEYIKDKRKNNTVIMVGDGINDTLAMEEADVSISFANGASQHTILKSDCLLMEKDLLLVARLIEITEKSYYKIQRNIDFSQNYNYVFGILAAFGYVGPFKAKSLNTFNSILSIFNSIRVSSKTI</sequence>
<organism evidence="11 12">
    <name type="scientific">Alkaliphilus pronyensis</name>
    <dbReference type="NCBI Taxonomy" id="1482732"/>
    <lineage>
        <taxon>Bacteria</taxon>
        <taxon>Bacillati</taxon>
        <taxon>Bacillota</taxon>
        <taxon>Clostridia</taxon>
        <taxon>Peptostreptococcales</taxon>
        <taxon>Natronincolaceae</taxon>
        <taxon>Alkaliphilus</taxon>
    </lineage>
</organism>
<dbReference type="Pfam" id="PF00702">
    <property type="entry name" value="Hydrolase"/>
    <property type="match status" value="1"/>
</dbReference>
<dbReference type="NCBIfam" id="TIGR01494">
    <property type="entry name" value="ATPase_P-type"/>
    <property type="match status" value="1"/>
</dbReference>